<keyword evidence="6" id="KW-1185">Reference proteome</keyword>
<reference evidence="6" key="1">
    <citation type="submission" date="2018-12" db="EMBL/GenBank/DDBJ databases">
        <title>Genome sequence of Peanibacillus sp.</title>
        <authorList>
            <person name="Subramani G."/>
            <person name="Srinivasan S."/>
            <person name="Kim M.K."/>
        </authorList>
    </citation>
    <scope>NUCLEOTIDE SEQUENCE [LARGE SCALE GENOMIC DNA]</scope>
    <source>
        <strain evidence="6">18JY67-1</strain>
    </source>
</reference>
<protein>
    <submittedName>
        <fullName evidence="5">AraC family transcriptional regulator</fullName>
    </submittedName>
</protein>
<dbReference type="InterPro" id="IPR020449">
    <property type="entry name" value="Tscrpt_reg_AraC-type_HTH"/>
</dbReference>
<keyword evidence="1" id="KW-0805">Transcription regulation</keyword>
<evidence type="ECO:0000256" key="3">
    <source>
        <dbReference type="ARBA" id="ARBA00023163"/>
    </source>
</evidence>
<evidence type="ECO:0000259" key="4">
    <source>
        <dbReference type="PROSITE" id="PS01124"/>
    </source>
</evidence>
<dbReference type="GO" id="GO:0003700">
    <property type="term" value="F:DNA-binding transcription factor activity"/>
    <property type="evidence" value="ECO:0007669"/>
    <property type="project" value="InterPro"/>
</dbReference>
<keyword evidence="3" id="KW-0804">Transcription</keyword>
<dbReference type="PROSITE" id="PS00041">
    <property type="entry name" value="HTH_ARAC_FAMILY_1"/>
    <property type="match status" value="1"/>
</dbReference>
<keyword evidence="2" id="KW-0238">DNA-binding</keyword>
<dbReference type="SUPFAM" id="SSF46689">
    <property type="entry name" value="Homeodomain-like"/>
    <property type="match status" value="2"/>
</dbReference>
<proteinExistence type="predicted"/>
<dbReference type="RefSeq" id="WP_126015092.1">
    <property type="nucleotide sequence ID" value="NZ_CP034437.1"/>
</dbReference>
<evidence type="ECO:0000256" key="2">
    <source>
        <dbReference type="ARBA" id="ARBA00023125"/>
    </source>
</evidence>
<dbReference type="KEGG" id="palb:EJC50_10180"/>
<organism evidence="5 6">
    <name type="scientific">Paenibacillus albus</name>
    <dbReference type="NCBI Taxonomy" id="2495582"/>
    <lineage>
        <taxon>Bacteria</taxon>
        <taxon>Bacillati</taxon>
        <taxon>Bacillota</taxon>
        <taxon>Bacilli</taxon>
        <taxon>Bacillales</taxon>
        <taxon>Paenibacillaceae</taxon>
        <taxon>Paenibacillus</taxon>
    </lineage>
</organism>
<evidence type="ECO:0000313" key="6">
    <source>
        <dbReference type="Proteomes" id="UP000272528"/>
    </source>
</evidence>
<dbReference type="PRINTS" id="PR00032">
    <property type="entry name" value="HTHARAC"/>
</dbReference>
<dbReference type="OrthoDB" id="9813413at2"/>
<dbReference type="PROSITE" id="PS01124">
    <property type="entry name" value="HTH_ARAC_FAMILY_2"/>
    <property type="match status" value="1"/>
</dbReference>
<name>A0A3Q8X442_9BACL</name>
<sequence>MINPSGLTIVALPHASEFNSCFDKMLKLVETRDHQSDLAIPSLIMRMLTELSLNRNRSDGARKTDYHQKVIETAIRFMEDQLSRGDFGIAEVARHTGFNESYFSRLFKRMTGTKAQAYLMRIRIDRSKHLLKKTMKSVTEVAYEVGFENVNVYIRDFKKLTGTTPLKYRQFEDSV</sequence>
<dbReference type="PANTHER" id="PTHR43280">
    <property type="entry name" value="ARAC-FAMILY TRANSCRIPTIONAL REGULATOR"/>
    <property type="match status" value="1"/>
</dbReference>
<dbReference type="PANTHER" id="PTHR43280:SF2">
    <property type="entry name" value="HTH-TYPE TRANSCRIPTIONAL REGULATOR EXSA"/>
    <property type="match status" value="1"/>
</dbReference>
<dbReference type="InterPro" id="IPR018062">
    <property type="entry name" value="HTH_AraC-typ_CS"/>
</dbReference>
<dbReference type="Proteomes" id="UP000272528">
    <property type="component" value="Chromosome"/>
</dbReference>
<evidence type="ECO:0000313" key="5">
    <source>
        <dbReference type="EMBL" id="AZN39979.1"/>
    </source>
</evidence>
<feature type="domain" description="HTH araC/xylS-type" evidence="4">
    <location>
        <begin position="72"/>
        <end position="171"/>
    </location>
</feature>
<evidence type="ECO:0000256" key="1">
    <source>
        <dbReference type="ARBA" id="ARBA00023015"/>
    </source>
</evidence>
<dbReference type="AlphaFoldDB" id="A0A3Q8X442"/>
<dbReference type="SMART" id="SM00342">
    <property type="entry name" value="HTH_ARAC"/>
    <property type="match status" value="1"/>
</dbReference>
<dbReference type="Pfam" id="PF12833">
    <property type="entry name" value="HTH_18"/>
    <property type="match status" value="1"/>
</dbReference>
<accession>A0A3Q8X442</accession>
<dbReference type="InterPro" id="IPR018060">
    <property type="entry name" value="HTH_AraC"/>
</dbReference>
<dbReference type="GO" id="GO:0043565">
    <property type="term" value="F:sequence-specific DNA binding"/>
    <property type="evidence" value="ECO:0007669"/>
    <property type="project" value="InterPro"/>
</dbReference>
<dbReference type="EMBL" id="CP034437">
    <property type="protein sequence ID" value="AZN39979.1"/>
    <property type="molecule type" value="Genomic_DNA"/>
</dbReference>
<gene>
    <name evidence="5" type="ORF">EJC50_10180</name>
</gene>
<dbReference type="Gene3D" id="1.10.10.60">
    <property type="entry name" value="Homeodomain-like"/>
    <property type="match status" value="2"/>
</dbReference>
<dbReference type="InterPro" id="IPR009057">
    <property type="entry name" value="Homeodomain-like_sf"/>
</dbReference>